<feature type="domain" description="Schlafen AlbA-2" evidence="1">
    <location>
        <begin position="24"/>
        <end position="155"/>
    </location>
</feature>
<dbReference type="OrthoDB" id="191533at2157"/>
<dbReference type="GO" id="GO:0003677">
    <property type="term" value="F:DNA binding"/>
    <property type="evidence" value="ECO:0007669"/>
    <property type="project" value="UniProtKB-KW"/>
</dbReference>
<organism evidence="2 3">
    <name type="scientific">Halolamina pelagica</name>
    <dbReference type="NCBI Taxonomy" id="699431"/>
    <lineage>
        <taxon>Archaea</taxon>
        <taxon>Methanobacteriati</taxon>
        <taxon>Methanobacteriota</taxon>
        <taxon>Stenosarchaea group</taxon>
        <taxon>Halobacteria</taxon>
        <taxon>Halobacteriales</taxon>
        <taxon>Haloferacaceae</taxon>
    </lineage>
</organism>
<protein>
    <submittedName>
        <fullName evidence="2">Putative DNA-binding domain-containing protein</fullName>
    </submittedName>
</protein>
<evidence type="ECO:0000313" key="2">
    <source>
        <dbReference type="EMBL" id="SFP81142.1"/>
    </source>
</evidence>
<dbReference type="InterPro" id="IPR038461">
    <property type="entry name" value="Schlafen_AlbA_2_dom_sf"/>
</dbReference>
<dbReference type="Pfam" id="PF04326">
    <property type="entry name" value="SLFN_AlbA_2"/>
    <property type="match status" value="1"/>
</dbReference>
<evidence type="ECO:0000259" key="1">
    <source>
        <dbReference type="Pfam" id="PF04326"/>
    </source>
</evidence>
<gene>
    <name evidence="2" type="ORF">SAMN05216277_10931</name>
</gene>
<keyword evidence="3" id="KW-1185">Reference proteome</keyword>
<name>A0A1I5TDL8_9EURY</name>
<dbReference type="InterPro" id="IPR007421">
    <property type="entry name" value="Schlafen_AlbA_2_dom"/>
</dbReference>
<dbReference type="Gene3D" id="3.30.950.30">
    <property type="entry name" value="Schlafen, AAA domain"/>
    <property type="match status" value="1"/>
</dbReference>
<keyword evidence="2" id="KW-0238">DNA-binding</keyword>
<dbReference type="AlphaFoldDB" id="A0A1I5TDL8"/>
<sequence length="402" mass="45928">MIPPSLDDLSVEDLRQLVETGVPEKQELEFKRQLDPRNKSHKEKFLAEVTSFANTTGGDLIIGIPDPEDVDEEDEADLWWITDYDRDKYKLDWENLIRTSTDPRLRTHEIRTLPNPDGTGFVAIVRVQASTVSPHRVTLGSKKPFYGRNSAGKYQFDAGQLREKFIEQYSLREEVEGFLTDRIAKIRSGDTPAPFEPGPCMVLHAIPATAFNLRAEIDISSSGSNASNGLPLFHRDKGGQTYSHARRNVDGIVNSQDIGDFRKTSEEDEPQSEYVQIFNDGRIEAVHSFHFRSEFSEDDKIGFWTLYEILFDRLPDYTGFLAERDVSPPIFLYLTFVDAEGFVTTSDKNRDSKKLDREVATLPVVTLESYERNAKEVTKEFMQHIWHAFGELGDPFDTYEEP</sequence>
<evidence type="ECO:0000313" key="3">
    <source>
        <dbReference type="Proteomes" id="UP000183769"/>
    </source>
</evidence>
<dbReference type="RefSeq" id="WP_074878784.1">
    <property type="nucleotide sequence ID" value="NZ_FOXI01000009.1"/>
</dbReference>
<reference evidence="3" key="1">
    <citation type="submission" date="2016-10" db="EMBL/GenBank/DDBJ databases">
        <authorList>
            <person name="Varghese N."/>
            <person name="Submissions S."/>
        </authorList>
    </citation>
    <scope>NUCLEOTIDE SEQUENCE [LARGE SCALE GENOMIC DNA]</scope>
    <source>
        <strain evidence="3">CGMCC 1.10329</strain>
    </source>
</reference>
<dbReference type="Proteomes" id="UP000183769">
    <property type="component" value="Unassembled WGS sequence"/>
</dbReference>
<proteinExistence type="predicted"/>
<dbReference type="EMBL" id="FOXI01000009">
    <property type="protein sequence ID" value="SFP81142.1"/>
    <property type="molecule type" value="Genomic_DNA"/>
</dbReference>
<accession>A0A1I5TDL8</accession>